<gene>
    <name evidence="1" type="ORF">SAMN05216180_2216</name>
</gene>
<protein>
    <submittedName>
        <fullName evidence="1">Uncharacterized conserved protein, DUF1015 family</fullName>
    </submittedName>
</protein>
<dbReference type="AlphaFoldDB" id="A0A1H8CLR0"/>
<evidence type="ECO:0000313" key="2">
    <source>
        <dbReference type="Proteomes" id="UP000199158"/>
    </source>
</evidence>
<proteinExistence type="predicted"/>
<dbReference type="PANTHER" id="PTHR36454">
    <property type="entry name" value="LMO2823 PROTEIN"/>
    <property type="match status" value="1"/>
</dbReference>
<dbReference type="PIRSF" id="PIRSF033563">
    <property type="entry name" value="UCP033563"/>
    <property type="match status" value="1"/>
</dbReference>
<sequence>MLQVKPFRAMRFNTQKAGTISSLCCPPYDIISEEQRKAYIAANEHNIIRLELPRGETPYETAGATLKEWLAEGVLAQDDKAGIYLYEEEFTVKGETKRVKGFISLVKLEEFEKEIILPHEETLSKAKADRFNLMSSTYCNFSQIYSLYFDENRKVATIIERLSAGRPDVEFTAEDGIVHRLWCVYEQEEINAVAKLMEDKKAYIADGHHRYETALNFRNHLREQGVITDDSHLGNYVMMMLVNMEHEGLVVFPTHRIVKNLASFDEQAVLHACEQYFDIETKQGDMQAPLEEKYNQGKKSFVLYTGKKEWRQLTLKDDKVMTELLPEMSEAYKNLDVSILHTLVLERIFGIDKENMANQVNLRYTRDFDEAIEAVDGGEANCAFIINPTRVSEIAAVAEAKEKMPQKSTYFYPKLITGLVMNKLQ</sequence>
<dbReference type="OrthoDB" id="9781616at2"/>
<dbReference type="Proteomes" id="UP000199158">
    <property type="component" value="Unassembled WGS sequence"/>
</dbReference>
<dbReference type="PANTHER" id="PTHR36454:SF1">
    <property type="entry name" value="DUF1015 DOMAIN-CONTAINING PROTEIN"/>
    <property type="match status" value="1"/>
</dbReference>
<reference evidence="1 2" key="1">
    <citation type="submission" date="2016-10" db="EMBL/GenBank/DDBJ databases">
        <authorList>
            <person name="de Groot N.N."/>
        </authorList>
    </citation>
    <scope>NUCLEOTIDE SEQUENCE [LARGE SCALE GENOMIC DNA]</scope>
    <source>
        <strain evidence="1 2">CGMCC 1.5070</strain>
    </source>
</reference>
<keyword evidence="2" id="KW-1185">Reference proteome</keyword>
<dbReference type="STRING" id="474960.SAMN05216180_2216"/>
<organism evidence="1 2">
    <name type="scientific">Hydrogenoanaerobacterium saccharovorans</name>
    <dbReference type="NCBI Taxonomy" id="474960"/>
    <lineage>
        <taxon>Bacteria</taxon>
        <taxon>Bacillati</taxon>
        <taxon>Bacillota</taxon>
        <taxon>Clostridia</taxon>
        <taxon>Eubacteriales</taxon>
        <taxon>Oscillospiraceae</taxon>
        <taxon>Hydrogenoanaerobacterium</taxon>
    </lineage>
</organism>
<accession>A0A1H8CLR0</accession>
<dbReference type="RefSeq" id="WP_092755009.1">
    <property type="nucleotide sequence ID" value="NZ_FOCG01000002.1"/>
</dbReference>
<dbReference type="InterPro" id="IPR008323">
    <property type="entry name" value="UCP033563"/>
</dbReference>
<name>A0A1H8CLR0_9FIRM</name>
<dbReference type="EMBL" id="FOCG01000002">
    <property type="protein sequence ID" value="SEM95916.1"/>
    <property type="molecule type" value="Genomic_DNA"/>
</dbReference>
<dbReference type="Pfam" id="PF06245">
    <property type="entry name" value="DUF1015"/>
    <property type="match status" value="1"/>
</dbReference>
<evidence type="ECO:0000313" key="1">
    <source>
        <dbReference type="EMBL" id="SEM95916.1"/>
    </source>
</evidence>